<dbReference type="GO" id="GO:0006508">
    <property type="term" value="P:proteolysis"/>
    <property type="evidence" value="ECO:0007669"/>
    <property type="project" value="UniProtKB-KW"/>
</dbReference>
<dbReference type="GO" id="GO:0004222">
    <property type="term" value="F:metalloendopeptidase activity"/>
    <property type="evidence" value="ECO:0007669"/>
    <property type="project" value="TreeGrafter"/>
</dbReference>
<dbReference type="InterPro" id="IPR038765">
    <property type="entry name" value="Papain-like_cys_pep_sf"/>
</dbReference>
<evidence type="ECO:0000256" key="2">
    <source>
        <dbReference type="ARBA" id="ARBA00022670"/>
    </source>
</evidence>
<dbReference type="PROSITE" id="PS51935">
    <property type="entry name" value="NLPC_P60"/>
    <property type="match status" value="1"/>
</dbReference>
<dbReference type="Pfam" id="PF00877">
    <property type="entry name" value="NLPC_P60"/>
    <property type="match status" value="1"/>
</dbReference>
<dbReference type="InterPro" id="IPR016047">
    <property type="entry name" value="M23ase_b-sheet_dom"/>
</dbReference>
<dbReference type="Pfam" id="PF01551">
    <property type="entry name" value="Peptidase_M23"/>
    <property type="match status" value="1"/>
</dbReference>
<keyword evidence="7" id="KW-1185">Reference proteome</keyword>
<dbReference type="Proteomes" id="UP000188235">
    <property type="component" value="Plasmid unnamed"/>
</dbReference>
<dbReference type="Gene3D" id="2.70.70.10">
    <property type="entry name" value="Glucose Permease (Domain IIA)"/>
    <property type="match status" value="1"/>
</dbReference>
<dbReference type="GO" id="GO:0008234">
    <property type="term" value="F:cysteine-type peptidase activity"/>
    <property type="evidence" value="ECO:0007669"/>
    <property type="project" value="UniProtKB-KW"/>
</dbReference>
<evidence type="ECO:0000313" key="7">
    <source>
        <dbReference type="Proteomes" id="UP000188235"/>
    </source>
</evidence>
<dbReference type="SUPFAM" id="SSF54001">
    <property type="entry name" value="Cysteine proteinases"/>
    <property type="match status" value="1"/>
</dbReference>
<reference evidence="6 7" key="1">
    <citation type="journal article" date="2008" name="Int. J. Syst. Evol. Microbiol.">
        <title>Tessaracoccus flavescens sp. nov., isolated from marine sediment.</title>
        <authorList>
            <person name="Lee D.W."/>
            <person name="Lee S.D."/>
        </authorList>
    </citation>
    <scope>NUCLEOTIDE SEQUENCE [LARGE SCALE GENOMIC DNA]</scope>
    <source>
        <strain evidence="6 7">SST-39T</strain>
        <plasmid evidence="7">Plasmid</plasmid>
    </source>
</reference>
<dbReference type="SUPFAM" id="SSF51261">
    <property type="entry name" value="Duplicated hybrid motif"/>
    <property type="match status" value="1"/>
</dbReference>
<keyword evidence="4" id="KW-0788">Thiol protease</keyword>
<protein>
    <recommendedName>
        <fullName evidence="5">NlpC/P60 domain-containing protein</fullName>
    </recommendedName>
</protein>
<keyword evidence="3" id="KW-0378">Hydrolase</keyword>
<accession>A0A1Q2D320</accession>
<name>A0A1Q2D320_9ACTN</name>
<dbReference type="InterPro" id="IPR000064">
    <property type="entry name" value="NLP_P60_dom"/>
</dbReference>
<feature type="domain" description="NlpC/P60" evidence="5">
    <location>
        <begin position="379"/>
        <end position="516"/>
    </location>
</feature>
<keyword evidence="2" id="KW-0645">Protease</keyword>
<organism evidence="6 7">
    <name type="scientific">Tessaracoccus flavescens</name>
    <dbReference type="NCBI Taxonomy" id="399497"/>
    <lineage>
        <taxon>Bacteria</taxon>
        <taxon>Bacillati</taxon>
        <taxon>Actinomycetota</taxon>
        <taxon>Actinomycetes</taxon>
        <taxon>Propionibacteriales</taxon>
        <taxon>Propionibacteriaceae</taxon>
        <taxon>Tessaracoccus</taxon>
    </lineage>
</organism>
<dbReference type="Gene3D" id="3.90.1720.10">
    <property type="entry name" value="endopeptidase domain like (from Nostoc punctiforme)"/>
    <property type="match status" value="1"/>
</dbReference>
<dbReference type="InterPro" id="IPR011055">
    <property type="entry name" value="Dup_hybrid_motif"/>
</dbReference>
<evidence type="ECO:0000256" key="1">
    <source>
        <dbReference type="ARBA" id="ARBA00007074"/>
    </source>
</evidence>
<evidence type="ECO:0000259" key="5">
    <source>
        <dbReference type="PROSITE" id="PS51935"/>
    </source>
</evidence>
<dbReference type="EMBL" id="CP019608">
    <property type="protein sequence ID" value="AQP52733.1"/>
    <property type="molecule type" value="Genomic_DNA"/>
</dbReference>
<sequence length="521" mass="53932">MMLLGSDQKDEAGYCTPDGTAITANAGWVIPLGEVYRITSRFGGRTSPITGRTEVHTGIDLASGSRRAPVLAATAGRVARITDLGGRSYGLWIEVDHGGGITTRYAHLRSVQVRVGDQVATGQQIAVEGGSGGVTGPHLHFEVRVNGKAVDPAIDLRERAGLSFDGNPGAAAGTTAPAAASATVAVSPELIDAVMRGENAGVDRSASLTELQRRNAAIIIQEGQKLGLGPRAWAIALATALQESTLGADTRTQRPNGDGDVGVFQQRALVGWYANGTTVQENTTILNDVATAARTFYLGHDVGVRGGAGPLGYHIPGLVNITGWEDMPIWQAAQRVQVSAFPLYYARHTATVRGILTSVPIDPTSYTCSSGSASVDPGAPVGEQVVAHAMTQLGVPYSWMGGDKTGPTRGGCCSPGGQSGSSIVGFDCSGLVLWAWAQVGVNLPHQSAAQKATVTPIPVSDIRAGDLLFFPGHVGIADGEGGMIEAPRPGVAVRVTPNVLTDSYYGPRFTGAGRPNLPSSN</sequence>
<dbReference type="KEGG" id="tfa:BW733_17715"/>
<gene>
    <name evidence="6" type="ORF">BW733_17715</name>
</gene>
<evidence type="ECO:0000256" key="3">
    <source>
        <dbReference type="ARBA" id="ARBA00022801"/>
    </source>
</evidence>
<evidence type="ECO:0000256" key="4">
    <source>
        <dbReference type="ARBA" id="ARBA00022807"/>
    </source>
</evidence>
<dbReference type="CDD" id="cd12797">
    <property type="entry name" value="M23_peptidase"/>
    <property type="match status" value="1"/>
</dbReference>
<geneLocation type="plasmid" evidence="6">
    <name>unnamed</name>
</geneLocation>
<dbReference type="RefSeq" id="WP_161490293.1">
    <property type="nucleotide sequence ID" value="NZ_CP019608.1"/>
</dbReference>
<keyword evidence="6" id="KW-0614">Plasmid</keyword>
<dbReference type="AlphaFoldDB" id="A0A1Q2D320"/>
<comment type="similarity">
    <text evidence="1">Belongs to the peptidase C40 family.</text>
</comment>
<dbReference type="PANTHER" id="PTHR21666">
    <property type="entry name" value="PEPTIDASE-RELATED"/>
    <property type="match status" value="1"/>
</dbReference>
<proteinExistence type="inferred from homology"/>
<evidence type="ECO:0000313" key="6">
    <source>
        <dbReference type="EMBL" id="AQP52733.1"/>
    </source>
</evidence>
<dbReference type="InterPro" id="IPR050570">
    <property type="entry name" value="Cell_wall_metabolism_enzyme"/>
</dbReference>
<dbReference type="PANTHER" id="PTHR21666:SF270">
    <property type="entry name" value="MUREIN HYDROLASE ACTIVATOR ENVC"/>
    <property type="match status" value="1"/>
</dbReference>